<feature type="transmembrane region" description="Helical" evidence="6">
    <location>
        <begin position="187"/>
        <end position="207"/>
    </location>
</feature>
<evidence type="ECO:0000256" key="5">
    <source>
        <dbReference type="SAM" id="MobiDB-lite"/>
    </source>
</evidence>
<evidence type="ECO:0000256" key="2">
    <source>
        <dbReference type="ARBA" id="ARBA00022692"/>
    </source>
</evidence>
<dbReference type="Proteomes" id="UP000655287">
    <property type="component" value="Unassembled WGS sequence"/>
</dbReference>
<keyword evidence="7" id="KW-0808">Transferase</keyword>
<keyword evidence="8" id="KW-1185">Reference proteome</keyword>
<dbReference type="GO" id="GO:0016765">
    <property type="term" value="F:transferase activity, transferring alkyl or aryl (other than methyl) groups"/>
    <property type="evidence" value="ECO:0007669"/>
    <property type="project" value="InterPro"/>
</dbReference>
<accession>A0A919QXZ6</accession>
<feature type="transmembrane region" description="Helical" evidence="6">
    <location>
        <begin position="213"/>
        <end position="230"/>
    </location>
</feature>
<feature type="transmembrane region" description="Helical" evidence="6">
    <location>
        <begin position="92"/>
        <end position="112"/>
    </location>
</feature>
<dbReference type="AlphaFoldDB" id="A0A919QXZ6"/>
<dbReference type="Pfam" id="PF01040">
    <property type="entry name" value="UbiA"/>
    <property type="match status" value="1"/>
</dbReference>
<reference evidence="7" key="1">
    <citation type="submission" date="2021-01" db="EMBL/GenBank/DDBJ databases">
        <title>Whole genome shotgun sequence of Sphaerisporangium rufum NBRC 109079.</title>
        <authorList>
            <person name="Komaki H."/>
            <person name="Tamura T."/>
        </authorList>
    </citation>
    <scope>NUCLEOTIDE SEQUENCE</scope>
    <source>
        <strain evidence="7">NBRC 109079</strain>
    </source>
</reference>
<keyword evidence="7" id="KW-0328">Glycosyltransferase</keyword>
<keyword evidence="3 6" id="KW-1133">Transmembrane helix</keyword>
<evidence type="ECO:0000256" key="1">
    <source>
        <dbReference type="ARBA" id="ARBA00004141"/>
    </source>
</evidence>
<protein>
    <submittedName>
        <fullName evidence="7">Decaprenyl-phosphate phosphoribosyltransferase</fullName>
    </submittedName>
</protein>
<dbReference type="InterPro" id="IPR000537">
    <property type="entry name" value="UbiA_prenyltransferase"/>
</dbReference>
<feature type="transmembrane region" description="Helical" evidence="6">
    <location>
        <begin position="132"/>
        <end position="157"/>
    </location>
</feature>
<dbReference type="EMBL" id="BOOU01000003">
    <property type="protein sequence ID" value="GII75323.1"/>
    <property type="molecule type" value="Genomic_DNA"/>
</dbReference>
<dbReference type="GO" id="GO:0016757">
    <property type="term" value="F:glycosyltransferase activity"/>
    <property type="evidence" value="ECO:0007669"/>
    <property type="project" value="UniProtKB-KW"/>
</dbReference>
<dbReference type="Gene3D" id="1.10.357.140">
    <property type="entry name" value="UbiA prenyltransferase"/>
    <property type="match status" value="1"/>
</dbReference>
<evidence type="ECO:0000313" key="8">
    <source>
        <dbReference type="Proteomes" id="UP000655287"/>
    </source>
</evidence>
<keyword evidence="2 6" id="KW-0812">Transmembrane</keyword>
<evidence type="ECO:0000256" key="4">
    <source>
        <dbReference type="ARBA" id="ARBA00023136"/>
    </source>
</evidence>
<organism evidence="7 8">
    <name type="scientific">Sphaerisporangium rufum</name>
    <dbReference type="NCBI Taxonomy" id="1381558"/>
    <lineage>
        <taxon>Bacteria</taxon>
        <taxon>Bacillati</taxon>
        <taxon>Actinomycetota</taxon>
        <taxon>Actinomycetes</taxon>
        <taxon>Streptosporangiales</taxon>
        <taxon>Streptosporangiaceae</taxon>
        <taxon>Sphaerisporangium</taxon>
    </lineage>
</organism>
<evidence type="ECO:0000256" key="6">
    <source>
        <dbReference type="SAM" id="Phobius"/>
    </source>
</evidence>
<feature type="transmembrane region" description="Helical" evidence="6">
    <location>
        <begin position="321"/>
        <end position="338"/>
    </location>
</feature>
<name>A0A919QXZ6_9ACTN</name>
<sequence>MTTGQPGTTRQTDPAGGTDAAARTNRTGGTDAAARPDSAGGTDVRPPEVASARAGARLRGFARACRPRQWLKNLLVFAAPAAAGVLTTPGGLLRTLVAFAAFCLAASGTYLLNDARDVEGDRRHPRKRLRPIAAGLVPVAAARVAGLTFIAAAPAVAALAGGWRLPAVVAGYVALTLAYTYWLKQQVVVDLVAVAGCHLIRAFAGAVAVDVPVTSWFLVVVSLGSLQVVVGKREAEMRNRGADGTRATLVTYTPSYLAHVRSMASGAMIVTYCLWALQIHADTLYGVSIVPFVLIILRHNLLVDRGVGEEPEELALRDRPLQLYTALLVALLAVGIYVK</sequence>
<dbReference type="CDD" id="cd13963">
    <property type="entry name" value="PT_UbiA_2"/>
    <property type="match status" value="1"/>
</dbReference>
<keyword evidence="4 6" id="KW-0472">Membrane</keyword>
<evidence type="ECO:0000313" key="7">
    <source>
        <dbReference type="EMBL" id="GII75323.1"/>
    </source>
</evidence>
<feature type="transmembrane region" description="Helical" evidence="6">
    <location>
        <begin position="256"/>
        <end position="277"/>
    </location>
</feature>
<feature type="compositionally biased region" description="Polar residues" evidence="5">
    <location>
        <begin position="1"/>
        <end position="12"/>
    </location>
</feature>
<feature type="transmembrane region" description="Helical" evidence="6">
    <location>
        <begin position="70"/>
        <end position="86"/>
    </location>
</feature>
<dbReference type="GO" id="GO:0016020">
    <property type="term" value="C:membrane"/>
    <property type="evidence" value="ECO:0007669"/>
    <property type="project" value="UniProtKB-SubCell"/>
</dbReference>
<evidence type="ECO:0000256" key="3">
    <source>
        <dbReference type="ARBA" id="ARBA00022989"/>
    </source>
</evidence>
<dbReference type="NCBIfam" id="NF008978">
    <property type="entry name" value="PRK12324.1-4"/>
    <property type="match status" value="1"/>
</dbReference>
<comment type="caution">
    <text evidence="7">The sequence shown here is derived from an EMBL/GenBank/DDBJ whole genome shotgun (WGS) entry which is preliminary data.</text>
</comment>
<comment type="subcellular location">
    <subcellularLocation>
        <location evidence="1">Membrane</location>
        <topology evidence="1">Multi-pass membrane protein</topology>
    </subcellularLocation>
</comment>
<feature type="transmembrane region" description="Helical" evidence="6">
    <location>
        <begin position="163"/>
        <end position="182"/>
    </location>
</feature>
<dbReference type="InterPro" id="IPR044878">
    <property type="entry name" value="UbiA_sf"/>
</dbReference>
<proteinExistence type="predicted"/>
<feature type="region of interest" description="Disordered" evidence="5">
    <location>
        <begin position="1"/>
        <end position="51"/>
    </location>
</feature>
<gene>
    <name evidence="7" type="ORF">Sru01_03050</name>
</gene>